<gene>
    <name evidence="2" type="ORF">I4I82_13005</name>
</gene>
<evidence type="ECO:0000313" key="2">
    <source>
        <dbReference type="EMBL" id="MBW0128598.1"/>
    </source>
</evidence>
<proteinExistence type="predicted"/>
<dbReference type="Proteomes" id="UP000694300">
    <property type="component" value="Unassembled WGS sequence"/>
</dbReference>
<keyword evidence="3" id="KW-1185">Reference proteome</keyword>
<dbReference type="Pfam" id="PF04471">
    <property type="entry name" value="Mrr_cat"/>
    <property type="match status" value="1"/>
</dbReference>
<keyword evidence="2" id="KW-0255">Endonuclease</keyword>
<evidence type="ECO:0000313" key="3">
    <source>
        <dbReference type="Proteomes" id="UP000694300"/>
    </source>
</evidence>
<accession>A0ABS6U8R8</accession>
<protein>
    <submittedName>
        <fullName evidence="2">Restriction endonuclease</fullName>
    </submittedName>
</protein>
<feature type="domain" description="Restriction endonuclease type IV Mrr" evidence="1">
    <location>
        <begin position="72"/>
        <end position="188"/>
    </location>
</feature>
<dbReference type="InterPro" id="IPR007560">
    <property type="entry name" value="Restrct_endonuc_IV_Mrr"/>
</dbReference>
<sequence length="219" mass="24239">MERAWIVDVLDGRVAESPLCPPEWSAWVEGRKYSPMLAPSTTVVRSRTEQLPSDAVGRAILSEIREAFRGREHDFEPCAVELWRLIAPATGRCDVTRASRDGGRDAVGEYVVGPASDPITIDFALEAKCYTETNSVGVREVARLISRLRHRHFGVFVTTSHFNQQVYSEVRADAHPIALISGRDIVEALRAAGHSDVPTVRAWLRQFESTTLGTPASEV</sequence>
<reference evidence="2 3" key="1">
    <citation type="submission" date="2020-11" db="EMBL/GenBank/DDBJ databases">
        <title>Pseudonocardia abyssalis sp. nov. and Pseudonocardia oceani sp. nov., description and phylogenomic analysis of two novel actinomycetes isolated from the deep Southern Ocean.</title>
        <authorList>
            <person name="Parra J."/>
        </authorList>
    </citation>
    <scope>NUCLEOTIDE SEQUENCE [LARGE SCALE GENOMIC DNA]</scope>
    <source>
        <strain evidence="3">KRD185</strain>
    </source>
</reference>
<evidence type="ECO:0000259" key="1">
    <source>
        <dbReference type="Pfam" id="PF04471"/>
    </source>
</evidence>
<comment type="caution">
    <text evidence="2">The sequence shown here is derived from an EMBL/GenBank/DDBJ whole genome shotgun (WGS) entry which is preliminary data.</text>
</comment>
<keyword evidence="2" id="KW-0540">Nuclease</keyword>
<dbReference type="GO" id="GO:0004519">
    <property type="term" value="F:endonuclease activity"/>
    <property type="evidence" value="ECO:0007669"/>
    <property type="project" value="UniProtKB-KW"/>
</dbReference>
<name>A0ABS6U8R8_9PSEU</name>
<dbReference type="EMBL" id="JADQDF010000001">
    <property type="protein sequence ID" value="MBW0128598.1"/>
    <property type="molecule type" value="Genomic_DNA"/>
</dbReference>
<keyword evidence="2" id="KW-0378">Hydrolase</keyword>
<organism evidence="2 3">
    <name type="scientific">Pseudonocardia oceani</name>
    <dbReference type="NCBI Taxonomy" id="2792013"/>
    <lineage>
        <taxon>Bacteria</taxon>
        <taxon>Bacillati</taxon>
        <taxon>Actinomycetota</taxon>
        <taxon>Actinomycetes</taxon>
        <taxon>Pseudonocardiales</taxon>
        <taxon>Pseudonocardiaceae</taxon>
        <taxon>Pseudonocardia</taxon>
    </lineage>
</organism>